<proteinExistence type="predicted"/>
<organism evidence="2">
    <name type="scientific">Cucumis melo</name>
    <name type="common">Muskmelon</name>
    <dbReference type="NCBI Taxonomy" id="3656"/>
    <lineage>
        <taxon>Eukaryota</taxon>
        <taxon>Viridiplantae</taxon>
        <taxon>Streptophyta</taxon>
        <taxon>Embryophyta</taxon>
        <taxon>Tracheophyta</taxon>
        <taxon>Spermatophyta</taxon>
        <taxon>Magnoliopsida</taxon>
        <taxon>eudicotyledons</taxon>
        <taxon>Gunneridae</taxon>
        <taxon>Pentapetalae</taxon>
        <taxon>rosids</taxon>
        <taxon>fabids</taxon>
        <taxon>Cucurbitales</taxon>
        <taxon>Cucurbitaceae</taxon>
        <taxon>Benincaseae</taxon>
        <taxon>Cucumis</taxon>
    </lineage>
</organism>
<evidence type="ECO:0000256" key="1">
    <source>
        <dbReference type="SAM" id="MobiDB-lite"/>
    </source>
</evidence>
<name>A0A9I9E475_CUCME</name>
<feature type="compositionally biased region" description="Basic and acidic residues" evidence="1">
    <location>
        <begin position="23"/>
        <end position="32"/>
    </location>
</feature>
<feature type="region of interest" description="Disordered" evidence="1">
    <location>
        <begin position="1"/>
        <end position="39"/>
    </location>
</feature>
<dbReference type="Gramene" id="MELO3C028494.2.1">
    <property type="protein sequence ID" value="MELO3C028494.2.1"/>
    <property type="gene ID" value="MELO3C028494.2"/>
</dbReference>
<accession>A0A9I9E475</accession>
<reference evidence="2" key="1">
    <citation type="submission" date="2023-03" db="UniProtKB">
        <authorList>
            <consortium name="EnsemblPlants"/>
        </authorList>
    </citation>
    <scope>IDENTIFICATION</scope>
</reference>
<dbReference type="EnsemblPlants" id="MELO3C028494.2.1">
    <property type="protein sequence ID" value="MELO3C028494.2.1"/>
    <property type="gene ID" value="MELO3C028494.2"/>
</dbReference>
<dbReference type="AlphaFoldDB" id="A0A9I9E475"/>
<evidence type="ECO:0000313" key="2">
    <source>
        <dbReference type="EnsemblPlants" id="MELO3C028494.2.1"/>
    </source>
</evidence>
<feature type="compositionally biased region" description="Basic residues" evidence="1">
    <location>
        <begin position="1"/>
        <end position="13"/>
    </location>
</feature>
<sequence length="79" mass="9163">MALIITKKKKKGNSRSPGQKTLKLHDPYENRNQRNNNLHNRGSIYSEIYNLYTAPKQRIQSLSMVLNVHICPKRLLGKC</sequence>
<protein>
    <submittedName>
        <fullName evidence="2">Uncharacterized protein</fullName>
    </submittedName>
</protein>